<name>A0A0B7MZ79_9FUNG</name>
<dbReference type="AlphaFoldDB" id="A0A0B7MZ79"/>
<accession>A0A0B7MZ79</accession>
<feature type="non-terminal residue" evidence="1">
    <location>
        <position position="61"/>
    </location>
</feature>
<sequence length="61" mass="6755">MSSQNPHAELKELRKVGSKNNAALNTLNDNVNALIRILTPFFPRLSNCYDANEAIEAAPEE</sequence>
<evidence type="ECO:0000313" key="2">
    <source>
        <dbReference type="Proteomes" id="UP000054107"/>
    </source>
</evidence>
<dbReference type="EMBL" id="LN719749">
    <property type="protein sequence ID" value="CEP08560.1"/>
    <property type="molecule type" value="Genomic_DNA"/>
</dbReference>
<protein>
    <submittedName>
        <fullName evidence="1">Uncharacterized protein</fullName>
    </submittedName>
</protein>
<proteinExistence type="predicted"/>
<gene>
    <name evidence="1" type="primary">PARPA_01897.1 scaffold 1847</name>
</gene>
<organism evidence="1 2">
    <name type="scientific">Parasitella parasitica</name>
    <dbReference type="NCBI Taxonomy" id="35722"/>
    <lineage>
        <taxon>Eukaryota</taxon>
        <taxon>Fungi</taxon>
        <taxon>Fungi incertae sedis</taxon>
        <taxon>Mucoromycota</taxon>
        <taxon>Mucoromycotina</taxon>
        <taxon>Mucoromycetes</taxon>
        <taxon>Mucorales</taxon>
        <taxon>Mucorineae</taxon>
        <taxon>Mucoraceae</taxon>
        <taxon>Parasitella</taxon>
    </lineage>
</organism>
<evidence type="ECO:0000313" key="1">
    <source>
        <dbReference type="EMBL" id="CEP08560.1"/>
    </source>
</evidence>
<reference evidence="1 2" key="1">
    <citation type="submission" date="2014-09" db="EMBL/GenBank/DDBJ databases">
        <authorList>
            <person name="Ellenberger Sabrina"/>
        </authorList>
    </citation>
    <scope>NUCLEOTIDE SEQUENCE [LARGE SCALE GENOMIC DNA]</scope>
    <source>
        <strain evidence="1 2">CBS 412.66</strain>
    </source>
</reference>
<keyword evidence="2" id="KW-1185">Reference proteome</keyword>
<dbReference type="Proteomes" id="UP000054107">
    <property type="component" value="Unassembled WGS sequence"/>
</dbReference>